<feature type="domain" description="Enoyl reductase (ER)" evidence="2">
    <location>
        <begin position="20"/>
        <end position="346"/>
    </location>
</feature>
<dbReference type="Proteomes" id="UP001521785">
    <property type="component" value="Unassembled WGS sequence"/>
</dbReference>
<dbReference type="InterPro" id="IPR041694">
    <property type="entry name" value="ADH_N_2"/>
</dbReference>
<dbReference type="PANTHER" id="PTHR43205:SF7">
    <property type="entry name" value="PROSTAGLANDIN REDUCTASE 1"/>
    <property type="match status" value="1"/>
</dbReference>
<dbReference type="InterPro" id="IPR045010">
    <property type="entry name" value="MDR_fam"/>
</dbReference>
<accession>A0ABR3S7J3</accession>
<comment type="caution">
    <text evidence="3">The sequence shown here is derived from an EMBL/GenBank/DDBJ whole genome shotgun (WGS) entry which is preliminary data.</text>
</comment>
<name>A0ABR3S7J3_9PLEO</name>
<dbReference type="Gene3D" id="3.90.180.10">
    <property type="entry name" value="Medium-chain alcohol dehydrogenases, catalytic domain"/>
    <property type="match status" value="1"/>
</dbReference>
<sequence length="354" mass="39104">MVQNKGIIFKDIPTGWPEPGKHLTVEARDFDVEQTPPEGGVTVKTYYASFDPYQRGRMRAADIKSYSPPFELGKPITNRTIMKVLRSNTDKFQTGDVVISSGVSAIEEYSVLNKEEAAQIRKLQNPHNLDPKHFLGALGMPGLTAWSSFYEIGQPKKGETIFVSAASGAVGQLVGQLAKHEGLTVIGSVGNDEKLDFILKELKFDAGFNYKKEKPSEALKRLAPEGIDIYYENVGGEHLEAAITAMNNFGRIVACGMISQYNTSPQDQYPIRNLMQVVAKRLTIRGFIVSDDNMGPKHYQQHQEKLQQWLADGSFKAKLSVTEGIDNGIDGFLGMLKGENFGKAVLQLADISKE</sequence>
<keyword evidence="1" id="KW-0560">Oxidoreductase</keyword>
<dbReference type="CDD" id="cd05288">
    <property type="entry name" value="PGDH"/>
    <property type="match status" value="1"/>
</dbReference>
<dbReference type="SMART" id="SM00829">
    <property type="entry name" value="PKS_ER"/>
    <property type="match status" value="1"/>
</dbReference>
<dbReference type="PANTHER" id="PTHR43205">
    <property type="entry name" value="PROSTAGLANDIN REDUCTASE"/>
    <property type="match status" value="1"/>
</dbReference>
<evidence type="ECO:0000256" key="1">
    <source>
        <dbReference type="ARBA" id="ARBA00023002"/>
    </source>
</evidence>
<protein>
    <recommendedName>
        <fullName evidence="2">Enoyl reductase (ER) domain-containing protein</fullName>
    </recommendedName>
</protein>
<evidence type="ECO:0000259" key="2">
    <source>
        <dbReference type="SMART" id="SM00829"/>
    </source>
</evidence>
<dbReference type="SUPFAM" id="SSF51735">
    <property type="entry name" value="NAD(P)-binding Rossmann-fold domains"/>
    <property type="match status" value="1"/>
</dbReference>
<reference evidence="3 4" key="1">
    <citation type="submission" date="2024-02" db="EMBL/GenBank/DDBJ databases">
        <title>De novo assembly and annotation of 12 fungi associated with fruit tree decline syndrome in Ontario, Canada.</title>
        <authorList>
            <person name="Sulman M."/>
            <person name="Ellouze W."/>
            <person name="Ilyukhin E."/>
        </authorList>
    </citation>
    <scope>NUCLEOTIDE SEQUENCE [LARGE SCALE GENOMIC DNA]</scope>
    <source>
        <strain evidence="3 4">M42-189</strain>
    </source>
</reference>
<proteinExistence type="predicted"/>
<dbReference type="SUPFAM" id="SSF50129">
    <property type="entry name" value="GroES-like"/>
    <property type="match status" value="1"/>
</dbReference>
<dbReference type="InterPro" id="IPR020843">
    <property type="entry name" value="ER"/>
</dbReference>
<dbReference type="Pfam" id="PF16884">
    <property type="entry name" value="ADH_N_2"/>
    <property type="match status" value="1"/>
</dbReference>
<dbReference type="InterPro" id="IPR036291">
    <property type="entry name" value="NAD(P)-bd_dom_sf"/>
</dbReference>
<evidence type="ECO:0000313" key="3">
    <source>
        <dbReference type="EMBL" id="KAL1612664.1"/>
    </source>
</evidence>
<organism evidence="3 4">
    <name type="scientific">Paraconiothyrium brasiliense</name>
    <dbReference type="NCBI Taxonomy" id="300254"/>
    <lineage>
        <taxon>Eukaryota</taxon>
        <taxon>Fungi</taxon>
        <taxon>Dikarya</taxon>
        <taxon>Ascomycota</taxon>
        <taxon>Pezizomycotina</taxon>
        <taxon>Dothideomycetes</taxon>
        <taxon>Pleosporomycetidae</taxon>
        <taxon>Pleosporales</taxon>
        <taxon>Massarineae</taxon>
        <taxon>Didymosphaeriaceae</taxon>
        <taxon>Paraconiothyrium</taxon>
    </lineage>
</organism>
<dbReference type="InterPro" id="IPR011032">
    <property type="entry name" value="GroES-like_sf"/>
</dbReference>
<dbReference type="InterPro" id="IPR013149">
    <property type="entry name" value="ADH-like_C"/>
</dbReference>
<dbReference type="Pfam" id="PF00107">
    <property type="entry name" value="ADH_zinc_N"/>
    <property type="match status" value="1"/>
</dbReference>
<keyword evidence="4" id="KW-1185">Reference proteome</keyword>
<dbReference type="Gene3D" id="3.40.50.720">
    <property type="entry name" value="NAD(P)-binding Rossmann-like Domain"/>
    <property type="match status" value="1"/>
</dbReference>
<gene>
    <name evidence="3" type="ORF">SLS60_000893</name>
</gene>
<evidence type="ECO:0000313" key="4">
    <source>
        <dbReference type="Proteomes" id="UP001521785"/>
    </source>
</evidence>
<dbReference type="EMBL" id="JAKJXO020000001">
    <property type="protein sequence ID" value="KAL1612664.1"/>
    <property type="molecule type" value="Genomic_DNA"/>
</dbReference>